<evidence type="ECO:0000313" key="2">
    <source>
        <dbReference type="Proteomes" id="UP001054945"/>
    </source>
</evidence>
<name>A0AAV4VM41_CAEEX</name>
<reference evidence="1 2" key="1">
    <citation type="submission" date="2021-06" db="EMBL/GenBank/DDBJ databases">
        <title>Caerostris extrusa draft genome.</title>
        <authorList>
            <person name="Kono N."/>
            <person name="Arakawa K."/>
        </authorList>
    </citation>
    <scope>NUCLEOTIDE SEQUENCE [LARGE SCALE GENOMIC DNA]</scope>
</reference>
<proteinExistence type="predicted"/>
<dbReference type="EMBL" id="BPLR01014783">
    <property type="protein sequence ID" value="GIY71307.1"/>
    <property type="molecule type" value="Genomic_DNA"/>
</dbReference>
<accession>A0AAV4VM41</accession>
<gene>
    <name evidence="1" type="ORF">CEXT_643551</name>
</gene>
<dbReference type="Proteomes" id="UP001054945">
    <property type="component" value="Unassembled WGS sequence"/>
</dbReference>
<organism evidence="1 2">
    <name type="scientific">Caerostris extrusa</name>
    <name type="common">Bark spider</name>
    <name type="synonym">Caerostris bankana</name>
    <dbReference type="NCBI Taxonomy" id="172846"/>
    <lineage>
        <taxon>Eukaryota</taxon>
        <taxon>Metazoa</taxon>
        <taxon>Ecdysozoa</taxon>
        <taxon>Arthropoda</taxon>
        <taxon>Chelicerata</taxon>
        <taxon>Arachnida</taxon>
        <taxon>Araneae</taxon>
        <taxon>Araneomorphae</taxon>
        <taxon>Entelegynae</taxon>
        <taxon>Araneoidea</taxon>
        <taxon>Araneidae</taxon>
        <taxon>Caerostris</taxon>
    </lineage>
</organism>
<keyword evidence="2" id="KW-1185">Reference proteome</keyword>
<sequence length="86" mass="10072">MFGVASSIFQPLLQSKEHINIQVYLDYLQFRYMNFFVCQTLDEVSMGNWTYTIYRIPLFLLSVSTNIYTLFRIPLYPLSGSTLCPV</sequence>
<protein>
    <submittedName>
        <fullName evidence="1">Uncharacterized protein</fullName>
    </submittedName>
</protein>
<evidence type="ECO:0000313" key="1">
    <source>
        <dbReference type="EMBL" id="GIY71307.1"/>
    </source>
</evidence>
<dbReference type="AlphaFoldDB" id="A0AAV4VM41"/>
<comment type="caution">
    <text evidence="1">The sequence shown here is derived from an EMBL/GenBank/DDBJ whole genome shotgun (WGS) entry which is preliminary data.</text>
</comment>